<organism evidence="1 2">
    <name type="scientific">Actinacidiphila polyblastidii</name>
    <dbReference type="NCBI Taxonomy" id="3110430"/>
    <lineage>
        <taxon>Bacteria</taxon>
        <taxon>Bacillati</taxon>
        <taxon>Actinomycetota</taxon>
        <taxon>Actinomycetes</taxon>
        <taxon>Kitasatosporales</taxon>
        <taxon>Streptomycetaceae</taxon>
        <taxon>Actinacidiphila</taxon>
    </lineage>
</organism>
<gene>
    <name evidence="1" type="ORF">V2S66_03265</name>
</gene>
<accession>A0ABU7P6X9</accession>
<keyword evidence="2" id="KW-1185">Reference proteome</keyword>
<reference evidence="1 2" key="1">
    <citation type="submission" date="2023-12" db="EMBL/GenBank/DDBJ databases">
        <title>Streptomyces sp. V4-01.</title>
        <authorList>
            <person name="Somphong A."/>
            <person name="Phongsopitanun W."/>
        </authorList>
    </citation>
    <scope>NUCLEOTIDE SEQUENCE [LARGE SCALE GENOMIC DNA]</scope>
    <source>
        <strain evidence="1 2">V4-01</strain>
    </source>
</reference>
<evidence type="ECO:0000313" key="1">
    <source>
        <dbReference type="EMBL" id="MEE4540987.1"/>
    </source>
</evidence>
<dbReference type="EMBL" id="JAZEWV010000002">
    <property type="protein sequence ID" value="MEE4540987.1"/>
    <property type="molecule type" value="Genomic_DNA"/>
</dbReference>
<sequence length="134" mass="14427">MTLPVYATVQQLGVFLAPAPVPDNAERLLTNASRRLDGLLMGARYETDSNGAPTEQDVIDLFREAVCLQAQYIADLDDETGANANVSSQRVGDVAVTRAISVVGIGTPRVSPEMIELLRTSRLAHAHPVVGWGW</sequence>
<name>A0ABU7P6X9_9ACTN</name>
<evidence type="ECO:0000313" key="2">
    <source>
        <dbReference type="Proteomes" id="UP001344658"/>
    </source>
</evidence>
<dbReference type="RefSeq" id="WP_330792881.1">
    <property type="nucleotide sequence ID" value="NZ_JAZEWV010000002.1"/>
</dbReference>
<protein>
    <submittedName>
        <fullName evidence="1">Uncharacterized protein</fullName>
    </submittedName>
</protein>
<proteinExistence type="predicted"/>
<comment type="caution">
    <text evidence="1">The sequence shown here is derived from an EMBL/GenBank/DDBJ whole genome shotgun (WGS) entry which is preliminary data.</text>
</comment>
<dbReference type="Proteomes" id="UP001344658">
    <property type="component" value="Unassembled WGS sequence"/>
</dbReference>